<dbReference type="AlphaFoldDB" id="A0A398D0H8"/>
<dbReference type="GO" id="GO:0006412">
    <property type="term" value="P:translation"/>
    <property type="evidence" value="ECO:0007669"/>
    <property type="project" value="UniProtKB-UniRule"/>
</dbReference>
<proteinExistence type="inferred from homology"/>
<dbReference type="FunFam" id="4.10.410.60:FF:000001">
    <property type="entry name" value="50S ribosomal protein L35"/>
    <property type="match status" value="1"/>
</dbReference>
<evidence type="ECO:0000256" key="1">
    <source>
        <dbReference type="ARBA" id="ARBA00006598"/>
    </source>
</evidence>
<evidence type="ECO:0000256" key="3">
    <source>
        <dbReference type="ARBA" id="ARBA00023274"/>
    </source>
</evidence>
<evidence type="ECO:0000313" key="7">
    <source>
        <dbReference type="EMBL" id="RIE06238.1"/>
    </source>
</evidence>
<dbReference type="PANTHER" id="PTHR33343:SF1">
    <property type="entry name" value="LARGE RIBOSOMAL SUBUNIT PROTEIN BL35M"/>
    <property type="match status" value="1"/>
</dbReference>
<dbReference type="InterPro" id="IPR021137">
    <property type="entry name" value="Ribosomal_bL35-like"/>
</dbReference>
<dbReference type="InterPro" id="IPR037229">
    <property type="entry name" value="Ribosomal_bL35_sf"/>
</dbReference>
<keyword evidence="3 5" id="KW-0687">Ribonucleoprotein</keyword>
<evidence type="ECO:0000256" key="2">
    <source>
        <dbReference type="ARBA" id="ARBA00022980"/>
    </source>
</evidence>
<evidence type="ECO:0000256" key="4">
    <source>
        <dbReference type="ARBA" id="ARBA00071664"/>
    </source>
</evidence>
<dbReference type="NCBIfam" id="TIGR00001">
    <property type="entry name" value="rpmI_bact"/>
    <property type="match status" value="1"/>
</dbReference>
<dbReference type="Gene3D" id="4.10.410.60">
    <property type="match status" value="1"/>
</dbReference>
<evidence type="ECO:0000313" key="8">
    <source>
        <dbReference type="Proteomes" id="UP000266328"/>
    </source>
</evidence>
<dbReference type="Proteomes" id="UP000266328">
    <property type="component" value="Unassembled WGS sequence"/>
</dbReference>
<organism evidence="7 8">
    <name type="scientific">Candidatus Cryosericum terrychapinii</name>
    <dbReference type="NCBI Taxonomy" id="2290919"/>
    <lineage>
        <taxon>Bacteria</taxon>
        <taxon>Pseudomonadati</taxon>
        <taxon>Caldisericota/Cryosericota group</taxon>
        <taxon>Candidatus Cryosericota</taxon>
        <taxon>Candidatus Cryosericia</taxon>
        <taxon>Candidatus Cryosericales</taxon>
        <taxon>Candidatus Cryosericaceae</taxon>
        <taxon>Candidatus Cryosericum</taxon>
    </lineage>
</organism>
<protein>
    <recommendedName>
        <fullName evidence="4 5">Large ribosomal subunit protein bL35</fullName>
    </recommendedName>
</protein>
<keyword evidence="8" id="KW-1185">Reference proteome</keyword>
<sequence length="67" mass="7496">MTKIRTCRGAAKRFKITGTGKIMAYGANHGHKLGKKSMAKKKLMLKKRVLHGADARNMKRLVPYLKG</sequence>
<dbReference type="GO" id="GO:0022625">
    <property type="term" value="C:cytosolic large ribosomal subunit"/>
    <property type="evidence" value="ECO:0007669"/>
    <property type="project" value="TreeGrafter"/>
</dbReference>
<dbReference type="PANTHER" id="PTHR33343">
    <property type="entry name" value="54S RIBOSOMAL PROTEIN BL35M"/>
    <property type="match status" value="1"/>
</dbReference>
<reference evidence="7 8" key="1">
    <citation type="submission" date="2018-09" db="EMBL/GenBank/DDBJ databases">
        <title>Discovery and Ecogenomic Context for Candidatus Cryosericales, a Global Caldiserica Order Active in Thawing Permafrost.</title>
        <authorList>
            <person name="Martinez M.A."/>
            <person name="Woodcroft B.J."/>
            <person name="Ignacio Espinoza J.C."/>
            <person name="Zayed A."/>
            <person name="Singleton C.M."/>
            <person name="Boyd J."/>
            <person name="Li Y.-F."/>
            <person name="Purvine S."/>
            <person name="Maughan H."/>
            <person name="Hodgkins S.B."/>
            <person name="Anderson D."/>
            <person name="Sederholm M."/>
            <person name="Temperton B."/>
            <person name="Saleska S.R."/>
            <person name="Tyson G.W."/>
            <person name="Rich V.I."/>
        </authorList>
    </citation>
    <scope>NUCLEOTIDE SEQUENCE [LARGE SCALE GENOMIC DNA]</scope>
    <source>
        <strain evidence="7 8">SMC7</strain>
    </source>
</reference>
<dbReference type="EMBL" id="QXIS01000020">
    <property type="protein sequence ID" value="RIE06238.1"/>
    <property type="molecule type" value="Genomic_DNA"/>
</dbReference>
<dbReference type="SUPFAM" id="SSF143034">
    <property type="entry name" value="L35p-like"/>
    <property type="match status" value="1"/>
</dbReference>
<gene>
    <name evidence="5" type="primary">rpmI</name>
    <name evidence="7" type="ORF">SMC7_03575</name>
</gene>
<evidence type="ECO:0000256" key="6">
    <source>
        <dbReference type="RuleBase" id="RU000568"/>
    </source>
</evidence>
<comment type="caution">
    <text evidence="7">The sequence shown here is derived from an EMBL/GenBank/DDBJ whole genome shotgun (WGS) entry which is preliminary data.</text>
</comment>
<dbReference type="InterPro" id="IPR001706">
    <property type="entry name" value="Ribosomal_bL35"/>
</dbReference>
<dbReference type="PRINTS" id="PR00064">
    <property type="entry name" value="RIBOSOMALL35"/>
</dbReference>
<dbReference type="HAMAP" id="MF_00514">
    <property type="entry name" value="Ribosomal_bL35"/>
    <property type="match status" value="1"/>
</dbReference>
<comment type="similarity">
    <text evidence="1 5 6">Belongs to the bacterial ribosomal protein bL35 family.</text>
</comment>
<evidence type="ECO:0000256" key="5">
    <source>
        <dbReference type="HAMAP-Rule" id="MF_00514"/>
    </source>
</evidence>
<accession>A0A398D0H8</accession>
<dbReference type="Pfam" id="PF01632">
    <property type="entry name" value="Ribosomal_L35p"/>
    <property type="match status" value="1"/>
</dbReference>
<dbReference type="OrthoDB" id="47476at2"/>
<dbReference type="GO" id="GO:0003735">
    <property type="term" value="F:structural constituent of ribosome"/>
    <property type="evidence" value="ECO:0007669"/>
    <property type="project" value="InterPro"/>
</dbReference>
<name>A0A398D0H8_9BACT</name>
<keyword evidence="2 5" id="KW-0689">Ribosomal protein</keyword>